<feature type="transmembrane region" description="Helical" evidence="1">
    <location>
        <begin position="38"/>
        <end position="58"/>
    </location>
</feature>
<gene>
    <name evidence="2" type="ORF">E0486_17445</name>
</gene>
<evidence type="ECO:0000313" key="2">
    <source>
        <dbReference type="EMBL" id="TCZ65278.1"/>
    </source>
</evidence>
<proteinExistence type="predicted"/>
<evidence type="ECO:0000313" key="3">
    <source>
        <dbReference type="Proteomes" id="UP000295164"/>
    </source>
</evidence>
<keyword evidence="1" id="KW-0812">Transmembrane</keyword>
<sequence>MNFSPGAQPVVPLSAAEDWQGFCTFSGNTLTMAIGDMIVARINEISFVLSLGVCAWFYRQFRQLEIQQYNEDLLEQLFSEKTT</sequence>
<dbReference type="Proteomes" id="UP000295164">
    <property type="component" value="Unassembled WGS sequence"/>
</dbReference>
<organism evidence="2 3">
    <name type="scientific">Flaviaesturariibacter aridisoli</name>
    <dbReference type="NCBI Taxonomy" id="2545761"/>
    <lineage>
        <taxon>Bacteria</taxon>
        <taxon>Pseudomonadati</taxon>
        <taxon>Bacteroidota</taxon>
        <taxon>Chitinophagia</taxon>
        <taxon>Chitinophagales</taxon>
        <taxon>Chitinophagaceae</taxon>
        <taxon>Flaviaestuariibacter</taxon>
    </lineage>
</organism>
<dbReference type="RefSeq" id="WP_131854169.1">
    <property type="nucleotide sequence ID" value="NZ_SKFH01000050.1"/>
</dbReference>
<comment type="caution">
    <text evidence="2">The sequence shown here is derived from an EMBL/GenBank/DDBJ whole genome shotgun (WGS) entry which is preliminary data.</text>
</comment>
<keyword evidence="3" id="KW-1185">Reference proteome</keyword>
<name>A0A4R4DTG4_9BACT</name>
<dbReference type="AlphaFoldDB" id="A0A4R4DTG4"/>
<accession>A0A4R4DTG4</accession>
<keyword evidence="1" id="KW-1133">Transmembrane helix</keyword>
<evidence type="ECO:0000256" key="1">
    <source>
        <dbReference type="SAM" id="Phobius"/>
    </source>
</evidence>
<protein>
    <submittedName>
        <fullName evidence="2">Uncharacterized protein</fullName>
    </submittedName>
</protein>
<reference evidence="2 3" key="1">
    <citation type="submission" date="2019-03" db="EMBL/GenBank/DDBJ databases">
        <authorList>
            <person name="Kim M.K.M."/>
        </authorList>
    </citation>
    <scope>NUCLEOTIDE SEQUENCE [LARGE SCALE GENOMIC DNA]</scope>
    <source>
        <strain evidence="2 3">17J68-15</strain>
    </source>
</reference>
<dbReference type="EMBL" id="SKFH01000050">
    <property type="protein sequence ID" value="TCZ65278.1"/>
    <property type="molecule type" value="Genomic_DNA"/>
</dbReference>
<keyword evidence="1" id="KW-0472">Membrane</keyword>